<protein>
    <submittedName>
        <fullName evidence="1">Uncharacterized protein</fullName>
    </submittedName>
</protein>
<sequence length="831" mass="94053">MNVRESRALAPVVQYSTRTPYTKGHLTAHPMRYVNDDDEDTHDDSDCIAFVKELGPQFRDASELVSHPKPSGSEPRYLDATVSEFDYQAELDDCEYLQSVTEHLVYIRYNQATLNTEMPDGSKMMTKILLDAYWKKHTGQSPWDSEGYFTKEFQLDHYLDRACDLSQHKPHLHLKNIGNGSSLDVVAKEPLLNVGCFEYPKQSTMLQQPEDCTNDVTVWGLSCSRNSHFLYNTTSVQSFNSPHMRTVHSTATNDDNILFYCDEIPLSLEKVGVVTGLYRFGKTRDFSMEQMLVRNDKPKDPFCFSSCKEGVAAARALQAYQQDDEQIIRTQPLVDSEYPHLQHGRVHGEFDLAEQNNPDDIAWESVDGGREDLEVEDIIALWNILCPSRPVPWTEEELDKEYLLGPQEDFGENESYEYAKFLYWEKEHDPGDIELLARFYFERARATFRPYSFEHFLSKEQDERDVNYNIVDYAEEKQPVHVPKDKEVFDQLHETPVNWEWKKAGCIRSWRAQVTDVLPDNLFENRKKCREAYDALIEYQNDQEFSNLPHAEIKDWARPCYEGPFPSSAACEAVWNPLVENYQALSKARSVRSTLMAKMCDGVSLPPNSKLVGQADGSSSEDYKPGFVFAISSDAVSVLPTYITQPPTGGLMEYVKSSRHNSVFGSIDGTPRTKQAAPSKKVQGAPSAKMLASYVEKKASNSLPKSNIQVPPGILAAYPADRIRTSTPNMDIHAAQEDLFGDVCHGLKNWSSSSDVTRYTASSWENQHADPPCGPTIRLSQASFTEQLRQSPVNCSTPLCNPVQLAHNPAGWLGPNNNTENGMLELLVPQG</sequence>
<organism evidence="1 2">
    <name type="scientific">Pyrenophora tritici-repentis (strain Pt-1C-BFP)</name>
    <name type="common">Wheat tan spot fungus</name>
    <name type="synonym">Drechslera tritici-repentis</name>
    <dbReference type="NCBI Taxonomy" id="426418"/>
    <lineage>
        <taxon>Eukaryota</taxon>
        <taxon>Fungi</taxon>
        <taxon>Dikarya</taxon>
        <taxon>Ascomycota</taxon>
        <taxon>Pezizomycotina</taxon>
        <taxon>Dothideomycetes</taxon>
        <taxon>Pleosporomycetidae</taxon>
        <taxon>Pleosporales</taxon>
        <taxon>Pleosporineae</taxon>
        <taxon>Pleosporaceae</taxon>
        <taxon>Pyrenophora</taxon>
    </lineage>
</organism>
<reference evidence="2" key="1">
    <citation type="journal article" date="2013" name="G3 (Bethesda)">
        <title>Comparative genomics of a plant-pathogenic fungus, Pyrenophora tritici-repentis, reveals transduplication and the impact of repeat elements on pathogenicity and population divergence.</title>
        <authorList>
            <person name="Manning V.A."/>
            <person name="Pandelova I."/>
            <person name="Dhillon B."/>
            <person name="Wilhelm L.J."/>
            <person name="Goodwin S.B."/>
            <person name="Berlin A.M."/>
            <person name="Figueroa M."/>
            <person name="Freitag M."/>
            <person name="Hane J.K."/>
            <person name="Henrissat B."/>
            <person name="Holman W.H."/>
            <person name="Kodira C.D."/>
            <person name="Martin J."/>
            <person name="Oliver R.P."/>
            <person name="Robbertse B."/>
            <person name="Schackwitz W."/>
            <person name="Schwartz D.C."/>
            <person name="Spatafora J.W."/>
            <person name="Turgeon B.G."/>
            <person name="Yandava C."/>
            <person name="Young S."/>
            <person name="Zhou S."/>
            <person name="Zeng Q."/>
            <person name="Grigoriev I.V."/>
            <person name="Ma L.-J."/>
            <person name="Ciuffetti L.M."/>
        </authorList>
    </citation>
    <scope>NUCLEOTIDE SEQUENCE [LARGE SCALE GENOMIC DNA]</scope>
    <source>
        <strain evidence="2">Pt-1C-BFP</strain>
    </source>
</reference>
<dbReference type="Proteomes" id="UP000001471">
    <property type="component" value="Unassembled WGS sequence"/>
</dbReference>
<evidence type="ECO:0000313" key="2">
    <source>
        <dbReference type="Proteomes" id="UP000001471"/>
    </source>
</evidence>
<dbReference type="HOGENOM" id="CLU_341349_0_0_1"/>
<proteinExistence type="predicted"/>
<dbReference type="InParanoid" id="B2VWS4"/>
<accession>B2VWS4</accession>
<dbReference type="OrthoDB" id="3690916at2759"/>
<dbReference type="EMBL" id="DS231615">
    <property type="protein sequence ID" value="EDU41074.1"/>
    <property type="molecule type" value="Genomic_DNA"/>
</dbReference>
<dbReference type="AlphaFoldDB" id="B2VWS4"/>
<gene>
    <name evidence="1" type="ORF">PTRG_01636</name>
</gene>
<evidence type="ECO:0000313" key="1">
    <source>
        <dbReference type="EMBL" id="EDU41074.1"/>
    </source>
</evidence>
<dbReference type="eggNOG" id="ENOG502RIWX">
    <property type="taxonomic scope" value="Eukaryota"/>
</dbReference>
<name>B2VWS4_PYRTR</name>